<evidence type="ECO:0000313" key="1">
    <source>
        <dbReference type="EMBL" id="GAP03622.1"/>
    </source>
</evidence>
<accession>A0A3F3H0L0</accession>
<organism evidence="1">
    <name type="scientific">Fructobacillus tropaeoli</name>
    <dbReference type="NCBI Taxonomy" id="709323"/>
    <lineage>
        <taxon>Bacteria</taxon>
        <taxon>Bacillati</taxon>
        <taxon>Bacillota</taxon>
        <taxon>Bacilli</taxon>
        <taxon>Lactobacillales</taxon>
        <taxon>Lactobacillaceae</taxon>
        <taxon>Fructobacillus</taxon>
    </lineage>
</organism>
<reference evidence="1" key="1">
    <citation type="journal article" date="2015" name="BMC Genomics">
        <title>Comparative genomics of Fructobacillus spp. and Leuconostoc spp. reveals niche-specific evolution of Fructobacillus spp.</title>
        <authorList>
            <person name="Endo A."/>
            <person name="Tanizawa Y."/>
            <person name="Tanaka N."/>
            <person name="Maeno S."/>
            <person name="Kumar H."/>
            <person name="Shiwa Y."/>
            <person name="Okada S."/>
            <person name="Yoshikawa H."/>
            <person name="Dicks L."/>
            <person name="Nakagawa J."/>
            <person name="Arita M."/>
        </authorList>
    </citation>
    <scope>NUCLEOTIDE SEQUENCE [LARGE SCALE GENOMIC DNA]</scope>
    <source>
        <strain evidence="1">F214-1</strain>
    </source>
</reference>
<dbReference type="Proteomes" id="UP000064514">
    <property type="component" value="Unassembled WGS sequence"/>
</dbReference>
<protein>
    <submittedName>
        <fullName evidence="1">Adenine deaminase</fullName>
    </submittedName>
</protein>
<gene>
    <name evidence="1" type="primary">ade3</name>
    <name evidence="1" type="ORF">FTRO_0011670</name>
</gene>
<dbReference type="RefSeq" id="WP_059393146.1">
    <property type="nucleotide sequence ID" value="NZ_DF968078.1"/>
</dbReference>
<name>A0A3F3H0L0_9LACO</name>
<dbReference type="EMBL" id="DF968078">
    <property type="protein sequence ID" value="GAP03622.1"/>
    <property type="molecule type" value="Genomic_DNA"/>
</dbReference>
<dbReference type="AlphaFoldDB" id="A0A3F3H0L0"/>
<sequence>MGGGVPLTANVYPSNDSVLNPERYYKMLQATISSVANVLSMGMIDDKLASNYDSGQYGVYLRVAVPRGVDPNEFVKTLNLDGDRFAAEMNFNATLGLDRLGNMVPDVESARRVLDRIIDALRAIFLGKAGKEEAKVALAQAGQEKKQDFAKIVHVDQQSFTNKKKWWTMKSPFTRNELVKLRRRLNWLGHWRMAYMPSMT</sequence>
<proteinExistence type="predicted"/>
<dbReference type="STRING" id="709323.GCA_001047135_00166"/>